<dbReference type="PROSITE" id="PS00455">
    <property type="entry name" value="AMP_BINDING"/>
    <property type="match status" value="1"/>
</dbReference>
<feature type="region of interest" description="Disordered" evidence="6">
    <location>
        <begin position="1"/>
        <end position="26"/>
    </location>
</feature>
<gene>
    <name evidence="10" type="ORF">BASA50_008923</name>
</gene>
<dbReference type="CDD" id="cd05966">
    <property type="entry name" value="ACS"/>
    <property type="match status" value="1"/>
</dbReference>
<reference evidence="10 11" key="1">
    <citation type="submission" date="2021-02" db="EMBL/GenBank/DDBJ databases">
        <title>Variation within the Batrachochytrium salamandrivorans European outbreak.</title>
        <authorList>
            <person name="Kelly M."/>
            <person name="Pasmans F."/>
            <person name="Shea T.P."/>
            <person name="Munoz J.F."/>
            <person name="Carranza S."/>
            <person name="Cuomo C.A."/>
            <person name="Martel A."/>
        </authorList>
    </citation>
    <scope>NUCLEOTIDE SEQUENCE [LARGE SCALE GENOMIC DNA]</scope>
    <source>
        <strain evidence="10 11">AMFP18/2</strain>
    </source>
</reference>
<dbReference type="Proteomes" id="UP001648503">
    <property type="component" value="Unassembled WGS sequence"/>
</dbReference>
<dbReference type="EMBL" id="JAFCIX010000418">
    <property type="protein sequence ID" value="KAH6590922.1"/>
    <property type="molecule type" value="Genomic_DNA"/>
</dbReference>
<evidence type="ECO:0000259" key="8">
    <source>
        <dbReference type="Pfam" id="PF13193"/>
    </source>
</evidence>
<evidence type="ECO:0000256" key="4">
    <source>
        <dbReference type="ARBA" id="ARBA00022741"/>
    </source>
</evidence>
<feature type="domain" description="Acetyl-coenzyme A synthetase N-terminal" evidence="9">
    <location>
        <begin position="46"/>
        <end position="102"/>
    </location>
</feature>
<dbReference type="Pfam" id="PF13193">
    <property type="entry name" value="AMP-binding_C"/>
    <property type="match status" value="1"/>
</dbReference>
<evidence type="ECO:0000256" key="6">
    <source>
        <dbReference type="SAM" id="MobiDB-lite"/>
    </source>
</evidence>
<keyword evidence="5" id="KW-0067">ATP-binding</keyword>
<evidence type="ECO:0000256" key="1">
    <source>
        <dbReference type="ARBA" id="ARBA00006432"/>
    </source>
</evidence>
<evidence type="ECO:0000313" key="10">
    <source>
        <dbReference type="EMBL" id="KAH6590922.1"/>
    </source>
</evidence>
<evidence type="ECO:0000259" key="9">
    <source>
        <dbReference type="Pfam" id="PF16177"/>
    </source>
</evidence>
<dbReference type="InterPro" id="IPR000873">
    <property type="entry name" value="AMP-dep_synth/lig_dom"/>
</dbReference>
<dbReference type="Gene3D" id="3.40.50.12780">
    <property type="entry name" value="N-terminal domain of ligase-like"/>
    <property type="match status" value="1"/>
</dbReference>
<dbReference type="InterPro" id="IPR045851">
    <property type="entry name" value="AMP-bd_C_sf"/>
</dbReference>
<evidence type="ECO:0000256" key="3">
    <source>
        <dbReference type="ARBA" id="ARBA00022598"/>
    </source>
</evidence>
<dbReference type="PANTHER" id="PTHR24095">
    <property type="entry name" value="ACETYL-COENZYME A SYNTHETASE"/>
    <property type="match status" value="1"/>
</dbReference>
<comment type="similarity">
    <text evidence="1">Belongs to the ATP-dependent AMP-binding enzyme family.</text>
</comment>
<dbReference type="InterPro" id="IPR020845">
    <property type="entry name" value="AMP-binding_CS"/>
</dbReference>
<evidence type="ECO:0000256" key="2">
    <source>
        <dbReference type="ARBA" id="ARBA00013275"/>
    </source>
</evidence>
<feature type="domain" description="AMP-binding enzyme C-terminal" evidence="8">
    <location>
        <begin position="505"/>
        <end position="582"/>
    </location>
</feature>
<accession>A0ABQ8F3F5</accession>
<dbReference type="SUPFAM" id="SSF56801">
    <property type="entry name" value="Acetyl-CoA synthetase-like"/>
    <property type="match status" value="1"/>
</dbReference>
<dbReference type="InterPro" id="IPR032387">
    <property type="entry name" value="ACAS_N"/>
</dbReference>
<dbReference type="Gene3D" id="3.30.300.30">
    <property type="match status" value="1"/>
</dbReference>
<comment type="caution">
    <text evidence="10">The sequence shown here is derived from an EMBL/GenBank/DDBJ whole genome shotgun (WGS) entry which is preliminary data.</text>
</comment>
<dbReference type="EC" id="6.2.1.1" evidence="2"/>
<dbReference type="Pfam" id="PF00501">
    <property type="entry name" value="AMP-binding"/>
    <property type="match status" value="1"/>
</dbReference>
<evidence type="ECO:0000259" key="7">
    <source>
        <dbReference type="Pfam" id="PF00501"/>
    </source>
</evidence>
<organism evidence="10 11">
    <name type="scientific">Batrachochytrium salamandrivorans</name>
    <dbReference type="NCBI Taxonomy" id="1357716"/>
    <lineage>
        <taxon>Eukaryota</taxon>
        <taxon>Fungi</taxon>
        <taxon>Fungi incertae sedis</taxon>
        <taxon>Chytridiomycota</taxon>
        <taxon>Chytridiomycota incertae sedis</taxon>
        <taxon>Chytridiomycetes</taxon>
        <taxon>Rhizophydiales</taxon>
        <taxon>Rhizophydiales incertae sedis</taxon>
        <taxon>Batrachochytrium</taxon>
    </lineage>
</organism>
<name>A0ABQ8F3F5_9FUNG</name>
<dbReference type="Pfam" id="PF16177">
    <property type="entry name" value="ACAS_N"/>
    <property type="match status" value="1"/>
</dbReference>
<feature type="compositionally biased region" description="Polar residues" evidence="6">
    <location>
        <begin position="1"/>
        <end position="11"/>
    </location>
</feature>
<evidence type="ECO:0000313" key="11">
    <source>
        <dbReference type="Proteomes" id="UP001648503"/>
    </source>
</evidence>
<evidence type="ECO:0000256" key="5">
    <source>
        <dbReference type="ARBA" id="ARBA00022840"/>
    </source>
</evidence>
<protein>
    <recommendedName>
        <fullName evidence="2">acetate--CoA ligase</fullName>
        <ecNumber evidence="2">6.2.1.1</ecNumber>
    </recommendedName>
</protein>
<dbReference type="InterPro" id="IPR025110">
    <property type="entry name" value="AMP-bd_C"/>
</dbReference>
<feature type="domain" description="AMP-dependent synthetase/ligase" evidence="7">
    <location>
        <begin position="104"/>
        <end position="478"/>
    </location>
</feature>
<proteinExistence type="inferred from homology"/>
<sequence length="630" mass="68738">MQMDTTVNTKGGDNPSGPIGPSPSAMLVQPPVHSTFATHLSTFQEYEAMHAQSINQPDVFFGKLATDLLSWSKPFTNVHSGGFENGDIAWFADGQLNVSYNCVDRHAEANPDKIAIIWEADEPGQHQSWTYSRLQKEVCQLANALIKYGVRKGDAIAIYMPMVPEAAVAMLACARIGAVHSIVFAGFSAEALRDRIIDAQCQILITTDQGKRGGKTTHLKKIADQAVDGCPSIKNVIVFQRTGDPSVPFTAPRDVWWHEVVPIQNPYCPPLPMNSEDPLFILYTSGSTGKPKGVLHTQAGYLLGAAVSCKYTFDMHPNDIFGCMADIGWITGHTYIVYGPLCLGVTTVMFESIPTYPNASRYWDLVDKHQVTQLYTAPTAIRTLRSLGDEPVKPFKLDSLRVLGSVGEPINPEAWLWYYEVVGRKKCMVVDTYWQTETGSHLITPIPGVTPTKPGAATFPFFGIDTVILDPTSGKELVGNEMAIYGSVVALNVINVAGHRLSTAEIEAALILHPACAEAAVVGIPHDICGQAVVCFCTLKTEGDIAVLEKEFILQVRTHIGPFASPQRVLIVSDLPKTRSGKIMRRILRKVAAKEAVLADLDNDEVTRTKLGDLSTLANPSIVKHLLSKF</sequence>
<keyword evidence="11" id="KW-1185">Reference proteome</keyword>
<keyword evidence="3" id="KW-0436">Ligase</keyword>
<dbReference type="PANTHER" id="PTHR24095:SF14">
    <property type="entry name" value="ACETYL-COENZYME A SYNTHETASE 1"/>
    <property type="match status" value="1"/>
</dbReference>
<keyword evidence="4" id="KW-0547">Nucleotide-binding</keyword>
<dbReference type="InterPro" id="IPR042099">
    <property type="entry name" value="ANL_N_sf"/>
</dbReference>